<evidence type="ECO:0000313" key="2">
    <source>
        <dbReference type="EMBL" id="KNE59967.1"/>
    </source>
</evidence>
<dbReference type="AlphaFoldDB" id="A0A0L0SC17"/>
<accession>A0A0L0SC17</accession>
<sequence length="140" mass="14327">MKRLFTRSKKAAAAKHVPSSSPPAPAPAVLDDVQAAPSLDLSHLDSTPVGSSRGSPTDDVPLAAAPPMFLDVALDTDSTPAAAPAAAPAETYQLGPNDSLLDAPGLFDDVLARFDALNRGLDTPPPPPKPVVKVDSCTLL</sequence>
<evidence type="ECO:0000313" key="3">
    <source>
        <dbReference type="Proteomes" id="UP000054350"/>
    </source>
</evidence>
<gene>
    <name evidence="2" type="ORF">AMAG_18449</name>
</gene>
<dbReference type="VEuPathDB" id="FungiDB:AMAG_18449"/>
<reference evidence="2 3" key="1">
    <citation type="submission" date="2009-11" db="EMBL/GenBank/DDBJ databases">
        <title>Annotation of Allomyces macrogynus ATCC 38327.</title>
        <authorList>
            <consortium name="The Broad Institute Genome Sequencing Platform"/>
            <person name="Russ C."/>
            <person name="Cuomo C."/>
            <person name="Burger G."/>
            <person name="Gray M.W."/>
            <person name="Holland P.W.H."/>
            <person name="King N."/>
            <person name="Lang F.B.F."/>
            <person name="Roger A.J."/>
            <person name="Ruiz-Trillo I."/>
            <person name="Young S.K."/>
            <person name="Zeng Q."/>
            <person name="Gargeya S."/>
            <person name="Fitzgerald M."/>
            <person name="Haas B."/>
            <person name="Abouelleil A."/>
            <person name="Alvarado L."/>
            <person name="Arachchi H.M."/>
            <person name="Berlin A."/>
            <person name="Chapman S.B."/>
            <person name="Gearin G."/>
            <person name="Goldberg J."/>
            <person name="Griggs A."/>
            <person name="Gujja S."/>
            <person name="Hansen M."/>
            <person name="Heiman D."/>
            <person name="Howarth C."/>
            <person name="Larimer J."/>
            <person name="Lui A."/>
            <person name="MacDonald P.J.P."/>
            <person name="McCowen C."/>
            <person name="Montmayeur A."/>
            <person name="Murphy C."/>
            <person name="Neiman D."/>
            <person name="Pearson M."/>
            <person name="Priest M."/>
            <person name="Roberts A."/>
            <person name="Saif S."/>
            <person name="Shea T."/>
            <person name="Sisk P."/>
            <person name="Stolte C."/>
            <person name="Sykes S."/>
            <person name="Wortman J."/>
            <person name="Nusbaum C."/>
            <person name="Birren B."/>
        </authorList>
    </citation>
    <scope>NUCLEOTIDE SEQUENCE [LARGE SCALE GENOMIC DNA]</scope>
    <source>
        <strain evidence="2 3">ATCC 38327</strain>
    </source>
</reference>
<proteinExistence type="predicted"/>
<feature type="compositionally biased region" description="Basic residues" evidence="1">
    <location>
        <begin position="1"/>
        <end position="13"/>
    </location>
</feature>
<dbReference type="Proteomes" id="UP000054350">
    <property type="component" value="Unassembled WGS sequence"/>
</dbReference>
<feature type="region of interest" description="Disordered" evidence="1">
    <location>
        <begin position="118"/>
        <end position="140"/>
    </location>
</feature>
<protein>
    <submittedName>
        <fullName evidence="2">Uncharacterized protein</fullName>
    </submittedName>
</protein>
<evidence type="ECO:0000256" key="1">
    <source>
        <dbReference type="SAM" id="MobiDB-lite"/>
    </source>
</evidence>
<feature type="compositionally biased region" description="Low complexity" evidence="1">
    <location>
        <begin position="27"/>
        <end position="37"/>
    </location>
</feature>
<reference evidence="3" key="2">
    <citation type="submission" date="2009-11" db="EMBL/GenBank/DDBJ databases">
        <title>The Genome Sequence of Allomyces macrogynus strain ATCC 38327.</title>
        <authorList>
            <consortium name="The Broad Institute Genome Sequencing Platform"/>
            <person name="Russ C."/>
            <person name="Cuomo C."/>
            <person name="Shea T."/>
            <person name="Young S.K."/>
            <person name="Zeng Q."/>
            <person name="Koehrsen M."/>
            <person name="Haas B."/>
            <person name="Borodovsky M."/>
            <person name="Guigo R."/>
            <person name="Alvarado L."/>
            <person name="Berlin A."/>
            <person name="Borenstein D."/>
            <person name="Chen Z."/>
            <person name="Engels R."/>
            <person name="Freedman E."/>
            <person name="Gellesch M."/>
            <person name="Goldberg J."/>
            <person name="Griggs A."/>
            <person name="Gujja S."/>
            <person name="Heiman D."/>
            <person name="Hepburn T."/>
            <person name="Howarth C."/>
            <person name="Jen D."/>
            <person name="Larson L."/>
            <person name="Lewis B."/>
            <person name="Mehta T."/>
            <person name="Park D."/>
            <person name="Pearson M."/>
            <person name="Roberts A."/>
            <person name="Saif S."/>
            <person name="Shenoy N."/>
            <person name="Sisk P."/>
            <person name="Stolte C."/>
            <person name="Sykes S."/>
            <person name="Walk T."/>
            <person name="White J."/>
            <person name="Yandava C."/>
            <person name="Burger G."/>
            <person name="Gray M.W."/>
            <person name="Holland P.W.H."/>
            <person name="King N."/>
            <person name="Lang F.B.F."/>
            <person name="Roger A.J."/>
            <person name="Ruiz-Trillo I."/>
            <person name="Lander E."/>
            <person name="Nusbaum C."/>
        </authorList>
    </citation>
    <scope>NUCLEOTIDE SEQUENCE [LARGE SCALE GENOMIC DNA]</scope>
    <source>
        <strain evidence="3">ATCC 38327</strain>
    </source>
</reference>
<feature type="compositionally biased region" description="Polar residues" evidence="1">
    <location>
        <begin position="44"/>
        <end position="55"/>
    </location>
</feature>
<name>A0A0L0SC17_ALLM3</name>
<organism evidence="2 3">
    <name type="scientific">Allomyces macrogynus (strain ATCC 38327)</name>
    <name type="common">Allomyces javanicus var. macrogynus</name>
    <dbReference type="NCBI Taxonomy" id="578462"/>
    <lineage>
        <taxon>Eukaryota</taxon>
        <taxon>Fungi</taxon>
        <taxon>Fungi incertae sedis</taxon>
        <taxon>Blastocladiomycota</taxon>
        <taxon>Blastocladiomycetes</taxon>
        <taxon>Blastocladiales</taxon>
        <taxon>Blastocladiaceae</taxon>
        <taxon>Allomyces</taxon>
    </lineage>
</organism>
<dbReference type="EMBL" id="GG745335">
    <property type="protein sequence ID" value="KNE59967.1"/>
    <property type="molecule type" value="Genomic_DNA"/>
</dbReference>
<feature type="region of interest" description="Disordered" evidence="1">
    <location>
        <begin position="1"/>
        <end position="63"/>
    </location>
</feature>
<keyword evidence="3" id="KW-1185">Reference proteome</keyword>